<evidence type="ECO:0000313" key="2">
    <source>
        <dbReference type="Proteomes" id="UP000032408"/>
    </source>
</evidence>
<dbReference type="GeneID" id="24821302"/>
<dbReference type="KEGG" id="nin:NADRNF5_2135"/>
<organism evidence="1 2">
    <name type="scientific">Nitrosopumilus adriaticus</name>
    <dbReference type="NCBI Taxonomy" id="1580092"/>
    <lineage>
        <taxon>Archaea</taxon>
        <taxon>Nitrososphaerota</taxon>
        <taxon>Nitrososphaeria</taxon>
        <taxon>Nitrosopumilales</taxon>
        <taxon>Nitrosopumilaceae</taxon>
        <taxon>Nitrosopumilus</taxon>
    </lineage>
</organism>
<proteinExistence type="predicted"/>
<accession>A0A0D5C5K7</accession>
<name>A0A0D5C5K7_9ARCH</name>
<protein>
    <recommendedName>
        <fullName evidence="3">Capsule polysaccharide biosynthesis protein</fullName>
    </recommendedName>
</protein>
<dbReference type="AlphaFoldDB" id="A0A0D5C5K7"/>
<dbReference type="EMBL" id="CP011070">
    <property type="protein sequence ID" value="AJW71808.1"/>
    <property type="molecule type" value="Genomic_DNA"/>
</dbReference>
<dbReference type="InterPro" id="IPR007833">
    <property type="entry name" value="Capsule_polysaccharide_synth"/>
</dbReference>
<gene>
    <name evidence="1" type="ORF">NADRNF5_2135</name>
</gene>
<evidence type="ECO:0008006" key="3">
    <source>
        <dbReference type="Google" id="ProtNLM"/>
    </source>
</evidence>
<dbReference type="HOGENOM" id="CLU_542507_0_0_2"/>
<dbReference type="GO" id="GO:0015774">
    <property type="term" value="P:polysaccharide transport"/>
    <property type="evidence" value="ECO:0007669"/>
    <property type="project" value="InterPro"/>
</dbReference>
<dbReference type="Proteomes" id="UP000032408">
    <property type="component" value="Chromosome"/>
</dbReference>
<keyword evidence="2" id="KW-1185">Reference proteome</keyword>
<dbReference type="RefSeq" id="WP_048118389.1">
    <property type="nucleotide sequence ID" value="NZ_CP011070.1"/>
</dbReference>
<sequence length="502" mass="59191">MKSKPNILFSLDGFLLHFCLAYYLQPHFDGNFFGLIDINSKPKKFFEEQKLVNFKKNWFLHDHIKKTLQEPDLNYLSNFEKKYKIDLWKHVINERFFYLHNRFYNFSKNEILSILEQELKLFENILNESKPDYFLTFVPVFHHQKLLQDLCRAKGIRVLVVYFTGIRDKMILSDDGATFELKPNSNLNFDKNNHSINKETNVYDSLFSNFLENRNTNFINKLIALKDYLLTSDSELIKSNFMYYGRTKFKVVKDAISLEIKRKKNFHFLQKYAILSPNLNIPYVYFPMNVVEEYNLLHYAPFFTDQLEVIRHVAKSIPVDFTLYVKEHKGARIRGWNSTDYYSEILQIPNVKLIHPNADNDELMKNSKIVATLRGTSAFKSIKFGKPLIVFGDIPFQIMPSVFTVENVTLLPDLIKSALNHNVDPSEYEQYEKIIGDRGFKCNTLEYHIKRNKAFFTGDIFSNVPIYEKDMVQFLDDNKNMLSELVKAHLKIISLETDIPLK</sequence>
<dbReference type="SUPFAM" id="SSF53756">
    <property type="entry name" value="UDP-Glycosyltransferase/glycogen phosphorylase"/>
    <property type="match status" value="1"/>
</dbReference>
<dbReference type="STRING" id="1580092.NADRNF5_2135"/>
<evidence type="ECO:0000313" key="1">
    <source>
        <dbReference type="EMBL" id="AJW71808.1"/>
    </source>
</evidence>
<dbReference type="Pfam" id="PF05159">
    <property type="entry name" value="Capsule_synth"/>
    <property type="match status" value="1"/>
</dbReference>
<dbReference type="GO" id="GO:0000271">
    <property type="term" value="P:polysaccharide biosynthetic process"/>
    <property type="evidence" value="ECO:0007669"/>
    <property type="project" value="InterPro"/>
</dbReference>
<reference evidence="2" key="1">
    <citation type="submission" date="2015-03" db="EMBL/GenBank/DDBJ databases">
        <title>Characterization of two novel Thaumarchaeota isolated from the Northern Adriatic Sea.</title>
        <authorList>
            <person name="Bayer B."/>
            <person name="Vojvoda J."/>
            <person name="Offre P."/>
            <person name="Srivastava A."/>
            <person name="Elisabeth N."/>
            <person name="Garcia J.A.L."/>
            <person name="Schleper C."/>
            <person name="Herndl G.J."/>
        </authorList>
    </citation>
    <scope>NUCLEOTIDE SEQUENCE [LARGE SCALE GENOMIC DNA]</scope>
    <source>
        <strain evidence="2">NF5</strain>
    </source>
</reference>
<reference evidence="1 2" key="2">
    <citation type="journal article" date="2016" name="ISME J.">
        <title>Physiological and genomic characterization of two novel marine thaumarchaeal strains indicates niche differentiation.</title>
        <authorList>
            <person name="Bayer B."/>
            <person name="Vojvoda J."/>
            <person name="Offre P."/>
            <person name="Alves R.J."/>
            <person name="Elisabeth N.H."/>
            <person name="Garcia J.A."/>
            <person name="Volland J.M."/>
            <person name="Srivastava A."/>
            <person name="Schleper C."/>
            <person name="Herndl G.J."/>
        </authorList>
    </citation>
    <scope>NUCLEOTIDE SEQUENCE [LARGE SCALE GENOMIC DNA]</scope>
    <source>
        <strain evidence="1 2">NF5</strain>
    </source>
</reference>
<dbReference type="OrthoDB" id="3332at2157"/>